<comment type="caution">
    <text evidence="2">The sequence shown here is derived from an EMBL/GenBank/DDBJ whole genome shotgun (WGS) entry which is preliminary data.</text>
</comment>
<protein>
    <recommendedName>
        <fullName evidence="4">Secreted protein</fullName>
    </recommendedName>
</protein>
<feature type="signal peptide" evidence="1">
    <location>
        <begin position="1"/>
        <end position="25"/>
    </location>
</feature>
<keyword evidence="1" id="KW-0732">Signal</keyword>
<dbReference type="Proteomes" id="UP001172155">
    <property type="component" value="Unassembled WGS sequence"/>
</dbReference>
<dbReference type="EMBL" id="JAUKUD010000005">
    <property type="protein sequence ID" value="KAK0742843.1"/>
    <property type="molecule type" value="Genomic_DNA"/>
</dbReference>
<accession>A0AA40K1U1</accession>
<proteinExistence type="predicted"/>
<name>A0AA40K1U1_9PEZI</name>
<evidence type="ECO:0000313" key="2">
    <source>
        <dbReference type="EMBL" id="KAK0742843.1"/>
    </source>
</evidence>
<dbReference type="AlphaFoldDB" id="A0AA40K1U1"/>
<keyword evidence="3" id="KW-1185">Reference proteome</keyword>
<feature type="chain" id="PRO_5041391240" description="Secreted protein" evidence="1">
    <location>
        <begin position="26"/>
        <end position="208"/>
    </location>
</feature>
<reference evidence="2" key="1">
    <citation type="submission" date="2023-06" db="EMBL/GenBank/DDBJ databases">
        <title>Genome-scale phylogeny and comparative genomics of the fungal order Sordariales.</title>
        <authorList>
            <consortium name="Lawrence Berkeley National Laboratory"/>
            <person name="Hensen N."/>
            <person name="Bonometti L."/>
            <person name="Westerberg I."/>
            <person name="Brannstrom I.O."/>
            <person name="Guillou S."/>
            <person name="Cros-Aarteil S."/>
            <person name="Calhoun S."/>
            <person name="Haridas S."/>
            <person name="Kuo A."/>
            <person name="Mondo S."/>
            <person name="Pangilinan J."/>
            <person name="Riley R."/>
            <person name="LaButti K."/>
            <person name="Andreopoulos B."/>
            <person name="Lipzen A."/>
            <person name="Chen C."/>
            <person name="Yanf M."/>
            <person name="Daum C."/>
            <person name="Ng V."/>
            <person name="Clum A."/>
            <person name="Steindorff A."/>
            <person name="Ohm R."/>
            <person name="Martin F."/>
            <person name="Silar P."/>
            <person name="Natvig D."/>
            <person name="Lalanne C."/>
            <person name="Gautier V."/>
            <person name="Ament-velasquez S.L."/>
            <person name="Kruys A."/>
            <person name="Hutchinson M.I."/>
            <person name="Powell A.J."/>
            <person name="Barry K."/>
            <person name="Miller A.N."/>
            <person name="Grigoriev I.V."/>
            <person name="Debuchy R."/>
            <person name="Gladieux P."/>
            <person name="Thoren M.H."/>
            <person name="Johannesson H."/>
        </authorList>
    </citation>
    <scope>NUCLEOTIDE SEQUENCE</scope>
    <source>
        <strain evidence="2">SMH3187-1</strain>
    </source>
</reference>
<evidence type="ECO:0000256" key="1">
    <source>
        <dbReference type="SAM" id="SignalP"/>
    </source>
</evidence>
<organism evidence="2 3">
    <name type="scientific">Schizothecium vesticola</name>
    <dbReference type="NCBI Taxonomy" id="314040"/>
    <lineage>
        <taxon>Eukaryota</taxon>
        <taxon>Fungi</taxon>
        <taxon>Dikarya</taxon>
        <taxon>Ascomycota</taxon>
        <taxon>Pezizomycotina</taxon>
        <taxon>Sordariomycetes</taxon>
        <taxon>Sordariomycetidae</taxon>
        <taxon>Sordariales</taxon>
        <taxon>Schizotheciaceae</taxon>
        <taxon>Schizothecium</taxon>
    </lineage>
</organism>
<sequence length="208" mass="23070">MTLSRGWNRILRLAALSMFGLPSQAAGATPRAAFYLPTALRTAQIMLRRYQHRHVLDYQERAVRPTRLRMAPWSFSFPFPGASEVGDRQRACRLGSQHEKTTNKNRILPAGGAGGGWLGWPVGAERRLSPPCLQIIHHARRRQGKGGAVGAWELLPAPPLPSTSSRVFNFWQDFVLCRTRLGTPAGSISHKHGDARSIMALHSRTPHA</sequence>
<evidence type="ECO:0000313" key="3">
    <source>
        <dbReference type="Proteomes" id="UP001172155"/>
    </source>
</evidence>
<evidence type="ECO:0008006" key="4">
    <source>
        <dbReference type="Google" id="ProtNLM"/>
    </source>
</evidence>
<gene>
    <name evidence="2" type="ORF">B0T18DRAFT_171287</name>
</gene>